<dbReference type="Proteomes" id="UP000822476">
    <property type="component" value="Unassembled WGS sequence"/>
</dbReference>
<accession>A0A8S9YAA5</accession>
<evidence type="ECO:0000259" key="3">
    <source>
        <dbReference type="PROSITE" id="PS51156"/>
    </source>
</evidence>
<dbReference type="PANTHER" id="PTHR10865">
    <property type="entry name" value="METASTASIS-ASSOCIATED PROTEIN AND MESODERM INDUCTION EARLY RESPONSE PROTEIN"/>
    <property type="match status" value="1"/>
</dbReference>
<name>A0A8S9YAA5_9TREM</name>
<comment type="caution">
    <text evidence="4">The sequence shown here is derived from an EMBL/GenBank/DDBJ whole genome shotgun (WGS) entry which is preliminary data.</text>
</comment>
<dbReference type="InterPro" id="IPR040138">
    <property type="entry name" value="MIER/MTA"/>
</dbReference>
<protein>
    <recommendedName>
        <fullName evidence="3">ELM2 domain-containing protein</fullName>
    </recommendedName>
</protein>
<dbReference type="GO" id="GO:0042826">
    <property type="term" value="F:histone deacetylase binding"/>
    <property type="evidence" value="ECO:0007669"/>
    <property type="project" value="TreeGrafter"/>
</dbReference>
<dbReference type="GO" id="GO:0005654">
    <property type="term" value="C:nucleoplasm"/>
    <property type="evidence" value="ECO:0007669"/>
    <property type="project" value="TreeGrafter"/>
</dbReference>
<sequence>MSNHAAETLKDEGGESKDSDHDDGFPSRFWQRAIGAGESPPSYNFDENEDDAPSLESRLDWKGEIRVGEEYQPGKLLKEVVHFERLFALTVMSPLPNERTVDEEEALFLLMCCNYDPDEAHQRLRFRTVSPAEIPGYMEADSTAFEKGFAPYNKDLSDSRNSASAQESR</sequence>
<feature type="domain" description="ELM2" evidence="3">
    <location>
        <begin position="32"/>
        <end position="128"/>
    </location>
</feature>
<feature type="compositionally biased region" description="Basic and acidic residues" evidence="2">
    <location>
        <begin position="7"/>
        <end position="25"/>
    </location>
</feature>
<evidence type="ECO:0000256" key="2">
    <source>
        <dbReference type="SAM" id="MobiDB-lite"/>
    </source>
</evidence>
<gene>
    <name evidence="4" type="ORF">EG68_09579</name>
</gene>
<dbReference type="OrthoDB" id="5916873at2759"/>
<feature type="region of interest" description="Disordered" evidence="2">
    <location>
        <begin position="1"/>
        <end position="55"/>
    </location>
</feature>
<organism evidence="4 5">
    <name type="scientific">Paragonimus skrjabini miyazakii</name>
    <dbReference type="NCBI Taxonomy" id="59628"/>
    <lineage>
        <taxon>Eukaryota</taxon>
        <taxon>Metazoa</taxon>
        <taxon>Spiralia</taxon>
        <taxon>Lophotrochozoa</taxon>
        <taxon>Platyhelminthes</taxon>
        <taxon>Trematoda</taxon>
        <taxon>Digenea</taxon>
        <taxon>Plagiorchiida</taxon>
        <taxon>Troglotremata</taxon>
        <taxon>Troglotrematidae</taxon>
        <taxon>Paragonimus</taxon>
    </lineage>
</organism>
<dbReference type="PROSITE" id="PS51156">
    <property type="entry name" value="ELM2"/>
    <property type="match status" value="1"/>
</dbReference>
<dbReference type="EMBL" id="JTDE01021331">
    <property type="protein sequence ID" value="KAF7233076.1"/>
    <property type="molecule type" value="Genomic_DNA"/>
</dbReference>
<evidence type="ECO:0000313" key="4">
    <source>
        <dbReference type="EMBL" id="KAF7233076.1"/>
    </source>
</evidence>
<evidence type="ECO:0000313" key="5">
    <source>
        <dbReference type="Proteomes" id="UP000822476"/>
    </source>
</evidence>
<reference evidence="4" key="1">
    <citation type="submission" date="2019-07" db="EMBL/GenBank/DDBJ databases">
        <title>Annotation for the trematode Paragonimus miyazaki's.</title>
        <authorList>
            <person name="Choi Y.-J."/>
        </authorList>
    </citation>
    <scope>NUCLEOTIDE SEQUENCE</scope>
    <source>
        <strain evidence="4">Japan</strain>
    </source>
</reference>
<dbReference type="PANTHER" id="PTHR10865:SF28">
    <property type="entry name" value="ELM2 DOMAIN-CONTAINING PROTEIN"/>
    <property type="match status" value="1"/>
</dbReference>
<dbReference type="GO" id="GO:0000122">
    <property type="term" value="P:negative regulation of transcription by RNA polymerase II"/>
    <property type="evidence" value="ECO:0007669"/>
    <property type="project" value="TreeGrafter"/>
</dbReference>
<dbReference type="AlphaFoldDB" id="A0A8S9YAA5"/>
<dbReference type="GO" id="GO:0003714">
    <property type="term" value="F:transcription corepressor activity"/>
    <property type="evidence" value="ECO:0007669"/>
    <property type="project" value="TreeGrafter"/>
</dbReference>
<keyword evidence="5" id="KW-1185">Reference proteome</keyword>
<proteinExistence type="predicted"/>
<keyword evidence="1" id="KW-0539">Nucleus</keyword>
<evidence type="ECO:0000256" key="1">
    <source>
        <dbReference type="ARBA" id="ARBA00023242"/>
    </source>
</evidence>
<dbReference type="InterPro" id="IPR000949">
    <property type="entry name" value="ELM2_dom"/>
</dbReference>